<dbReference type="InterPro" id="IPR008189">
    <property type="entry name" value="rRNA_ssu_MeTfrase_I"/>
</dbReference>
<dbReference type="GO" id="GO:0070677">
    <property type="term" value="F:rRNA (cytosine-2'-O-)-methyltransferase activity"/>
    <property type="evidence" value="ECO:0007669"/>
    <property type="project" value="UniProtKB-UniRule"/>
</dbReference>
<keyword evidence="1 6" id="KW-0963">Cytoplasm</keyword>
<name>A0A415L642_9FIRM</name>
<dbReference type="CDD" id="cd11648">
    <property type="entry name" value="RsmI"/>
    <property type="match status" value="1"/>
</dbReference>
<dbReference type="SUPFAM" id="SSF53790">
    <property type="entry name" value="Tetrapyrrole methylase"/>
    <property type="match status" value="1"/>
</dbReference>
<dbReference type="Pfam" id="PF00590">
    <property type="entry name" value="TP_methylase"/>
    <property type="match status" value="1"/>
</dbReference>
<evidence type="ECO:0000313" key="8">
    <source>
        <dbReference type="EMBL" id="RHL44001.1"/>
    </source>
</evidence>
<evidence type="ECO:0000256" key="2">
    <source>
        <dbReference type="ARBA" id="ARBA00022552"/>
    </source>
</evidence>
<comment type="function">
    <text evidence="6">Catalyzes the 2'-O-methylation of the ribose of cytidine 1402 (C1402) in 16S rRNA.</text>
</comment>
<keyword evidence="2 6" id="KW-0698">rRNA processing</keyword>
<comment type="caution">
    <text evidence="8">The sequence shown here is derived from an EMBL/GenBank/DDBJ whole genome shotgun (WGS) entry which is preliminary data.</text>
</comment>
<keyword evidence="5 6" id="KW-0949">S-adenosyl-L-methionine</keyword>
<evidence type="ECO:0000256" key="3">
    <source>
        <dbReference type="ARBA" id="ARBA00022603"/>
    </source>
</evidence>
<dbReference type="PANTHER" id="PTHR46111">
    <property type="entry name" value="RIBOSOMAL RNA SMALL SUBUNIT METHYLTRANSFERASE I"/>
    <property type="match status" value="1"/>
</dbReference>
<dbReference type="AlphaFoldDB" id="A0A415L642"/>
<sequence length="283" mass="32464">MEVEMAGKLYLCATPIGNLEDITYRVVRTLNEVDLIGAEDTRNSIKLLNHFDIKTPMTSYHEFNKYDKAKQLVEMMKEGKNIAIITDAGTPGISDPGEEVVRQCFEAGIQVTSLPGPAACITALTMSGQKTRRFCFEAFLPKDKKEKVAVLEELKNETRTIIIYEAPHRLARTLKELRETLGNRQLTLCRELTKKYEEADKTTIDQAIEKYNEKEPRGEYVLVIEGKSQEEIQEENKQKWESMTIEEHMEYYISQGNDKKSAMKLVAKDRGVSKRDIYNQLIK</sequence>
<dbReference type="EMBL" id="QROT01000007">
    <property type="protein sequence ID" value="RHL44001.1"/>
    <property type="molecule type" value="Genomic_DNA"/>
</dbReference>
<keyword evidence="3 6" id="KW-0489">Methyltransferase</keyword>
<dbReference type="InterPro" id="IPR014776">
    <property type="entry name" value="4pyrrole_Mease_sub2"/>
</dbReference>
<feature type="domain" description="Tetrapyrrole methylase" evidence="7">
    <location>
        <begin position="8"/>
        <end position="206"/>
    </location>
</feature>
<dbReference type="Gene3D" id="3.30.950.10">
    <property type="entry name" value="Methyltransferase, Cobalt-precorrin-4 Transmethylase, Domain 2"/>
    <property type="match status" value="1"/>
</dbReference>
<dbReference type="EC" id="2.1.1.198" evidence="6"/>
<dbReference type="FunFam" id="3.40.1010.10:FF:000002">
    <property type="entry name" value="Ribosomal RNA small subunit methyltransferase I"/>
    <property type="match status" value="1"/>
</dbReference>
<keyword evidence="4 6" id="KW-0808">Transferase</keyword>
<gene>
    <name evidence="6 8" type="primary">rsmI</name>
    <name evidence="8" type="ORF">DW018_09425</name>
</gene>
<reference evidence="8 9" key="1">
    <citation type="submission" date="2018-08" db="EMBL/GenBank/DDBJ databases">
        <title>A genome reference for cultivated species of the human gut microbiota.</title>
        <authorList>
            <person name="Zou Y."/>
            <person name="Xue W."/>
            <person name="Luo G."/>
        </authorList>
    </citation>
    <scope>NUCLEOTIDE SEQUENCE [LARGE SCALE GENOMIC DNA]</scope>
    <source>
        <strain evidence="8 9">AF37-4</strain>
    </source>
</reference>
<dbReference type="HAMAP" id="MF_01877">
    <property type="entry name" value="16SrRNA_methyltr_I"/>
    <property type="match status" value="1"/>
</dbReference>
<comment type="similarity">
    <text evidence="6">Belongs to the methyltransferase superfamily. RsmI family.</text>
</comment>
<evidence type="ECO:0000259" key="7">
    <source>
        <dbReference type="Pfam" id="PF00590"/>
    </source>
</evidence>
<accession>A0A415L642</accession>
<evidence type="ECO:0000256" key="6">
    <source>
        <dbReference type="HAMAP-Rule" id="MF_01877"/>
    </source>
</evidence>
<comment type="catalytic activity">
    <reaction evidence="6">
        <text>cytidine(1402) in 16S rRNA + S-adenosyl-L-methionine = 2'-O-methylcytidine(1402) in 16S rRNA + S-adenosyl-L-homocysteine + H(+)</text>
        <dbReference type="Rhea" id="RHEA:42924"/>
        <dbReference type="Rhea" id="RHEA-COMP:10285"/>
        <dbReference type="Rhea" id="RHEA-COMP:10286"/>
        <dbReference type="ChEBI" id="CHEBI:15378"/>
        <dbReference type="ChEBI" id="CHEBI:57856"/>
        <dbReference type="ChEBI" id="CHEBI:59789"/>
        <dbReference type="ChEBI" id="CHEBI:74495"/>
        <dbReference type="ChEBI" id="CHEBI:82748"/>
        <dbReference type="EC" id="2.1.1.198"/>
    </reaction>
</comment>
<evidence type="ECO:0000256" key="1">
    <source>
        <dbReference type="ARBA" id="ARBA00022490"/>
    </source>
</evidence>
<dbReference type="FunFam" id="3.30.950.10:FF:000002">
    <property type="entry name" value="Ribosomal RNA small subunit methyltransferase I"/>
    <property type="match status" value="1"/>
</dbReference>
<dbReference type="Gene3D" id="3.40.1010.10">
    <property type="entry name" value="Cobalt-precorrin-4 Transmethylase, Domain 1"/>
    <property type="match status" value="1"/>
</dbReference>
<dbReference type="InterPro" id="IPR000878">
    <property type="entry name" value="4pyrrol_Mease"/>
</dbReference>
<proteinExistence type="inferred from homology"/>
<evidence type="ECO:0000313" key="9">
    <source>
        <dbReference type="Proteomes" id="UP000283314"/>
    </source>
</evidence>
<dbReference type="GO" id="GO:0005737">
    <property type="term" value="C:cytoplasm"/>
    <property type="evidence" value="ECO:0007669"/>
    <property type="project" value="UniProtKB-SubCell"/>
</dbReference>
<protein>
    <recommendedName>
        <fullName evidence="6">Ribosomal RNA small subunit methyltransferase I</fullName>
        <ecNumber evidence="6">2.1.1.198</ecNumber>
    </recommendedName>
    <alternativeName>
        <fullName evidence="6">16S rRNA 2'-O-ribose C1402 methyltransferase</fullName>
    </alternativeName>
    <alternativeName>
        <fullName evidence="6">rRNA (cytidine-2'-O-)-methyltransferase RsmI</fullName>
    </alternativeName>
</protein>
<dbReference type="PANTHER" id="PTHR46111:SF1">
    <property type="entry name" value="RIBOSOMAL RNA SMALL SUBUNIT METHYLTRANSFERASE I"/>
    <property type="match status" value="1"/>
</dbReference>
<organism evidence="8 9">
    <name type="scientific">Eubacterium ventriosum</name>
    <dbReference type="NCBI Taxonomy" id="39496"/>
    <lineage>
        <taxon>Bacteria</taxon>
        <taxon>Bacillati</taxon>
        <taxon>Bacillota</taxon>
        <taxon>Clostridia</taxon>
        <taxon>Eubacteriales</taxon>
        <taxon>Eubacteriaceae</taxon>
        <taxon>Eubacterium</taxon>
    </lineage>
</organism>
<dbReference type="PIRSF" id="PIRSF005917">
    <property type="entry name" value="MTase_YraL"/>
    <property type="match status" value="1"/>
</dbReference>
<dbReference type="Proteomes" id="UP000283314">
    <property type="component" value="Unassembled WGS sequence"/>
</dbReference>
<dbReference type="NCBIfam" id="TIGR00096">
    <property type="entry name" value="16S rRNA (cytidine(1402)-2'-O)-methyltransferase"/>
    <property type="match status" value="1"/>
</dbReference>
<evidence type="ECO:0000256" key="5">
    <source>
        <dbReference type="ARBA" id="ARBA00022691"/>
    </source>
</evidence>
<dbReference type="InterPro" id="IPR014777">
    <property type="entry name" value="4pyrrole_Mease_sub1"/>
</dbReference>
<comment type="subcellular location">
    <subcellularLocation>
        <location evidence="6">Cytoplasm</location>
    </subcellularLocation>
</comment>
<evidence type="ECO:0000256" key="4">
    <source>
        <dbReference type="ARBA" id="ARBA00022679"/>
    </source>
</evidence>
<dbReference type="InterPro" id="IPR035996">
    <property type="entry name" value="4pyrrol_Methylase_sf"/>
</dbReference>